<dbReference type="InterPro" id="IPR016169">
    <property type="entry name" value="FAD-bd_PCMH_sub2"/>
</dbReference>
<dbReference type="PANTHER" id="PTHR43762:SF1">
    <property type="entry name" value="D-ARABINONO-1,4-LACTONE OXIDASE"/>
    <property type="match status" value="1"/>
</dbReference>
<dbReference type="InterPro" id="IPR006094">
    <property type="entry name" value="Oxid_FAD_bind_N"/>
</dbReference>
<keyword evidence="3" id="KW-1185">Reference proteome</keyword>
<protein>
    <submittedName>
        <fullName evidence="2">FAD-binding oxidoreductase</fullName>
    </submittedName>
</protein>
<evidence type="ECO:0000313" key="3">
    <source>
        <dbReference type="Proteomes" id="UP000798808"/>
    </source>
</evidence>
<dbReference type="RefSeq" id="WP_343033788.1">
    <property type="nucleotide sequence ID" value="NZ_BAAAFL010000022.1"/>
</dbReference>
<accession>A0ABW9RM08</accession>
<organism evidence="2 3">
    <name type="scientific">Fulvivirga kasyanovii</name>
    <dbReference type="NCBI Taxonomy" id="396812"/>
    <lineage>
        <taxon>Bacteria</taxon>
        <taxon>Pseudomonadati</taxon>
        <taxon>Bacteroidota</taxon>
        <taxon>Cytophagia</taxon>
        <taxon>Cytophagales</taxon>
        <taxon>Fulvivirgaceae</taxon>
        <taxon>Fulvivirga</taxon>
    </lineage>
</organism>
<reference evidence="2 3" key="1">
    <citation type="submission" date="2019-02" db="EMBL/GenBank/DDBJ databases">
        <authorList>
            <person name="Goldberg S.R."/>
            <person name="Haltli B.A."/>
            <person name="Correa H."/>
            <person name="Russell K.G."/>
        </authorList>
    </citation>
    <scope>NUCLEOTIDE SEQUENCE [LARGE SCALE GENOMIC DNA]</scope>
    <source>
        <strain evidence="2 3">JCM 16186</strain>
    </source>
</reference>
<gene>
    <name evidence="2" type="ORF">E1163_08540</name>
</gene>
<dbReference type="PANTHER" id="PTHR43762">
    <property type="entry name" value="L-GULONOLACTONE OXIDASE"/>
    <property type="match status" value="1"/>
</dbReference>
<dbReference type="Pfam" id="PF01565">
    <property type="entry name" value="FAD_binding_4"/>
    <property type="match status" value="1"/>
</dbReference>
<evidence type="ECO:0000313" key="2">
    <source>
        <dbReference type="EMBL" id="MTI24985.1"/>
    </source>
</evidence>
<dbReference type="InterPro" id="IPR016166">
    <property type="entry name" value="FAD-bd_PCMH"/>
</dbReference>
<name>A0ABW9RM08_9BACT</name>
<dbReference type="InterPro" id="IPR036318">
    <property type="entry name" value="FAD-bd_PCMH-like_sf"/>
</dbReference>
<comment type="caution">
    <text evidence="2">The sequence shown here is derived from an EMBL/GenBank/DDBJ whole genome shotgun (WGS) entry which is preliminary data.</text>
</comment>
<dbReference type="SUPFAM" id="SSF56176">
    <property type="entry name" value="FAD-binding/transporter-associated domain-like"/>
    <property type="match status" value="1"/>
</dbReference>
<feature type="domain" description="FAD-binding PCMH-type" evidence="1">
    <location>
        <begin position="7"/>
        <end position="177"/>
    </location>
</feature>
<proteinExistence type="predicted"/>
<dbReference type="PROSITE" id="PS51387">
    <property type="entry name" value="FAD_PCMH"/>
    <property type="match status" value="1"/>
</dbReference>
<dbReference type="EMBL" id="SMLW01000472">
    <property type="protein sequence ID" value="MTI24985.1"/>
    <property type="molecule type" value="Genomic_DNA"/>
</dbReference>
<dbReference type="Gene3D" id="3.30.465.10">
    <property type="match status" value="1"/>
</dbReference>
<evidence type="ECO:0000259" key="1">
    <source>
        <dbReference type="PROSITE" id="PS51387"/>
    </source>
</evidence>
<dbReference type="Proteomes" id="UP000798808">
    <property type="component" value="Unassembled WGS sequence"/>
</dbReference>
<dbReference type="InterPro" id="IPR010031">
    <property type="entry name" value="FAD_lactone_oxidase-like"/>
</dbReference>
<sequence length="443" mass="50318">MERKLKNWGNYPEVTSNVRSFDTTRMVEKLCAEEKHWIARGMGRCYGDASLGQNVISTLKYNKVISFDVENGIMECQAGFSLDEVLQLAVPKGWFLPVTPGTKFVSLGGAVASDIHGKNHHKEGSFSRHTLSITILCGDGKIYTCSRTENSDLFEATCGGMGLTGVILSVKFQLKKVSTSYITQKQIKAANLDELLVLFEQYKEYTYSVAWVDCLARGKQFGRSILMLGEHTERSELKGGKAKEPLKVHTEAGLNIPFNFPPFVLNKYSIKLFNFAYYHKNFRKVQQSIAHYDGFFYPLDNIKNWNRMYGKPGFLQYQFVLPLDQVEGLKLIMNKIAEKKQGSFLSVLKVFGPQNDLISFPEEGYTLALDFPLTGSLLKFLDELDKVVQDCGGRIYLTKDARMSKEFFHSSYPRLAEFRDIVNKYNPNAEFKSVQSDRLSITR</sequence>